<protein>
    <submittedName>
        <fullName evidence="1">Uncharacterized protein</fullName>
    </submittedName>
</protein>
<proteinExistence type="predicted"/>
<sequence length="366" mass="43417">MTKLQLSENLYPLDEVFMTFTQCLIKRASQDEMLYWLYEILASGQEILDGLACIYLQFYSIGNKGLDKYILTKARKYRTDGNIKHLANMVNNMRLANPTIDSYEITYKCVQEVGPNKIYKTGEWIKCHPPYSYGLLKSIHANDRHNVGAYLHIMLKKYGFDETYAIVINYLINVRQMSYENIRLTKENYPNDIFLLSAIIANVNINYQVDERAMRFIAVPQSLIDKMTLHFTKKSEKYYLKLTERRLYGTHSKLGPGYYGRQYIEEGLKHASWYSWEYYCYESTEWNKRFKKYNGKQNHETKRVDFPDDDCLEAFYEDDNAMDFDEQCSETQMKSLHDIYVYDDINKWFIDLVNERVIASINQITI</sequence>
<dbReference type="EMBL" id="MN739468">
    <property type="protein sequence ID" value="QHT06430.1"/>
    <property type="molecule type" value="Genomic_DNA"/>
</dbReference>
<dbReference type="AlphaFoldDB" id="A0A6C0CRE2"/>
<reference evidence="1" key="1">
    <citation type="journal article" date="2020" name="Nature">
        <title>Giant virus diversity and host interactions through global metagenomics.</title>
        <authorList>
            <person name="Schulz F."/>
            <person name="Roux S."/>
            <person name="Paez-Espino D."/>
            <person name="Jungbluth S."/>
            <person name="Walsh D.A."/>
            <person name="Denef V.J."/>
            <person name="McMahon K.D."/>
            <person name="Konstantinidis K.T."/>
            <person name="Eloe-Fadrosh E.A."/>
            <person name="Kyrpides N.C."/>
            <person name="Woyke T."/>
        </authorList>
    </citation>
    <scope>NUCLEOTIDE SEQUENCE</scope>
    <source>
        <strain evidence="1">GVMAG-M-3300021425-30</strain>
    </source>
</reference>
<evidence type="ECO:0000313" key="1">
    <source>
        <dbReference type="EMBL" id="QHT06430.1"/>
    </source>
</evidence>
<organism evidence="1">
    <name type="scientific">viral metagenome</name>
    <dbReference type="NCBI Taxonomy" id="1070528"/>
    <lineage>
        <taxon>unclassified sequences</taxon>
        <taxon>metagenomes</taxon>
        <taxon>organismal metagenomes</taxon>
    </lineage>
</organism>
<accession>A0A6C0CRE2</accession>
<name>A0A6C0CRE2_9ZZZZ</name>